<evidence type="ECO:0000313" key="4">
    <source>
        <dbReference type="EnsemblMetazoa" id="XP_038053220.1"/>
    </source>
</evidence>
<evidence type="ECO:0000256" key="3">
    <source>
        <dbReference type="SAM" id="SignalP"/>
    </source>
</evidence>
<keyword evidence="2" id="KW-0472">Membrane</keyword>
<feature type="signal peptide" evidence="3">
    <location>
        <begin position="1"/>
        <end position="21"/>
    </location>
</feature>
<accession>A0A913ZQ12</accession>
<dbReference type="PANTHER" id="PTHR33562">
    <property type="entry name" value="ATILLA, ISOFORM B-RELATED-RELATED"/>
    <property type="match status" value="1"/>
</dbReference>
<dbReference type="RefSeq" id="XP_038053220.1">
    <property type="nucleotide sequence ID" value="XM_038197292.1"/>
</dbReference>
<protein>
    <submittedName>
        <fullName evidence="4">Uncharacterized protein</fullName>
    </submittedName>
</protein>
<reference evidence="4" key="1">
    <citation type="submission" date="2022-11" db="UniProtKB">
        <authorList>
            <consortium name="EnsemblMetazoa"/>
        </authorList>
    </citation>
    <scope>IDENTIFICATION</scope>
</reference>
<sequence length="128" mass="13949">MKMKLFLILATLQILIGIVTALECYWCSWSSATDDMASCKDPFTTPEAISVKNCIGSSGCLKSVAMMNDTETIMRGCSTEQECSSETCTGETCNYCCTDNRCNSAGAMTFNLPIMLISPILMLVSMMM</sequence>
<feature type="chain" id="PRO_5038054603" evidence="3">
    <location>
        <begin position="22"/>
        <end position="128"/>
    </location>
</feature>
<feature type="transmembrane region" description="Helical" evidence="2">
    <location>
        <begin position="105"/>
        <end position="124"/>
    </location>
</feature>
<keyword evidence="1 3" id="KW-0732">Signal</keyword>
<proteinExistence type="predicted"/>
<name>A0A913ZQ12_PATMI</name>
<dbReference type="AlphaFoldDB" id="A0A913ZQ12"/>
<dbReference type="Proteomes" id="UP000887568">
    <property type="component" value="Unplaced"/>
</dbReference>
<dbReference type="GeneID" id="119725739"/>
<dbReference type="EnsemblMetazoa" id="XM_038197292.1">
    <property type="protein sequence ID" value="XP_038053220.1"/>
    <property type="gene ID" value="LOC119725739"/>
</dbReference>
<dbReference type="InterPro" id="IPR050975">
    <property type="entry name" value="Sleep_regulator"/>
</dbReference>
<keyword evidence="2" id="KW-1133">Transmembrane helix</keyword>
<evidence type="ECO:0000256" key="1">
    <source>
        <dbReference type="ARBA" id="ARBA00022729"/>
    </source>
</evidence>
<evidence type="ECO:0000313" key="5">
    <source>
        <dbReference type="Proteomes" id="UP000887568"/>
    </source>
</evidence>
<organism evidence="4 5">
    <name type="scientific">Patiria miniata</name>
    <name type="common">Bat star</name>
    <name type="synonym">Asterina miniata</name>
    <dbReference type="NCBI Taxonomy" id="46514"/>
    <lineage>
        <taxon>Eukaryota</taxon>
        <taxon>Metazoa</taxon>
        <taxon>Echinodermata</taxon>
        <taxon>Eleutherozoa</taxon>
        <taxon>Asterozoa</taxon>
        <taxon>Asteroidea</taxon>
        <taxon>Valvatacea</taxon>
        <taxon>Valvatida</taxon>
        <taxon>Asterinidae</taxon>
        <taxon>Patiria</taxon>
    </lineage>
</organism>
<evidence type="ECO:0000256" key="2">
    <source>
        <dbReference type="SAM" id="Phobius"/>
    </source>
</evidence>
<keyword evidence="2" id="KW-0812">Transmembrane</keyword>
<keyword evidence="5" id="KW-1185">Reference proteome</keyword>